<proteinExistence type="predicted"/>
<protein>
    <recommendedName>
        <fullName evidence="3">DUF3168 domain-containing protein</fullName>
    </recommendedName>
</protein>
<dbReference type="Proteomes" id="UP000530514">
    <property type="component" value="Unassembled WGS sequence"/>
</dbReference>
<dbReference type="AlphaFoldDB" id="A0A7W2AG94"/>
<sequence>MSLQSVESQIMNILSTISGVATYDYEPKDLSSLPAITLQYSSFEQHRLSYGRRMIVYTFVMRLYVALDDSDKVVMDKTKSLIQQVLDAFHADADLNGTVILSEVTSGALDLDVTSVKPRYISTFTLQVQEEV</sequence>
<name>A0A7W2AG94_9BACL</name>
<gene>
    <name evidence="1" type="ORF">H1164_03545</name>
</gene>
<dbReference type="EMBL" id="JACEIP010000003">
    <property type="protein sequence ID" value="MBA4541977.1"/>
    <property type="molecule type" value="Genomic_DNA"/>
</dbReference>
<organism evidence="1 2">
    <name type="scientific">Thermoactinomyces daqus</name>
    <dbReference type="NCBI Taxonomy" id="1329516"/>
    <lineage>
        <taxon>Bacteria</taxon>
        <taxon>Bacillati</taxon>
        <taxon>Bacillota</taxon>
        <taxon>Bacilli</taxon>
        <taxon>Bacillales</taxon>
        <taxon>Thermoactinomycetaceae</taxon>
        <taxon>Thermoactinomyces</taxon>
    </lineage>
</organism>
<dbReference type="RefSeq" id="WP_033100520.1">
    <property type="nucleotide sequence ID" value="NZ_JACEIP010000003.1"/>
</dbReference>
<evidence type="ECO:0000313" key="2">
    <source>
        <dbReference type="Proteomes" id="UP000530514"/>
    </source>
</evidence>
<reference evidence="1 2" key="1">
    <citation type="submission" date="2020-07" db="EMBL/GenBank/DDBJ databases">
        <authorList>
            <person name="Feng H."/>
        </authorList>
    </citation>
    <scope>NUCLEOTIDE SEQUENCE [LARGE SCALE GENOMIC DNA]</scope>
    <source>
        <strain evidence="2">s-11</strain>
    </source>
</reference>
<keyword evidence="2" id="KW-1185">Reference proteome</keyword>
<evidence type="ECO:0000313" key="1">
    <source>
        <dbReference type="EMBL" id="MBA4541977.1"/>
    </source>
</evidence>
<evidence type="ECO:0008006" key="3">
    <source>
        <dbReference type="Google" id="ProtNLM"/>
    </source>
</evidence>
<dbReference type="OrthoDB" id="9868432at2"/>
<accession>A0A7W2AG94</accession>
<comment type="caution">
    <text evidence="1">The sequence shown here is derived from an EMBL/GenBank/DDBJ whole genome shotgun (WGS) entry which is preliminary data.</text>
</comment>